<dbReference type="InterPro" id="IPR036179">
    <property type="entry name" value="Ig-like_dom_sf"/>
</dbReference>
<evidence type="ECO:0000256" key="1">
    <source>
        <dbReference type="SAM" id="MobiDB-lite"/>
    </source>
</evidence>
<feature type="compositionally biased region" description="Basic and acidic residues" evidence="1">
    <location>
        <begin position="101"/>
        <end position="113"/>
    </location>
</feature>
<keyword evidence="4" id="KW-1185">Reference proteome</keyword>
<protein>
    <recommendedName>
        <fullName evidence="5">Ig-like domain-containing protein</fullName>
    </recommendedName>
</protein>
<dbReference type="AlphaFoldDB" id="A0A3S1BD44"/>
<sequence>KTIIHITSAQSGDFGTYNCSVTNAYGTASELIQLAGKNPLPITFIIIGVIVGVVVMFVAGLACVLYMRCRQEKHTDSVLEGHTSPSAAPPPPGSYTDTDSSSDKTVKKRDKLDSPSTLMGQLRQDYNKEMYRFSADYDDMPYKEQPQKANNNGYGYIEPYETYSDHQVYDGEYVHRGDDLIPERLGYDPLYGSGNYSMSSFRANNYDTSTPPPTMTRLTPLHMSNSKLATDV</sequence>
<feature type="transmembrane region" description="Helical" evidence="2">
    <location>
        <begin position="42"/>
        <end position="67"/>
    </location>
</feature>
<organism evidence="3 4">
    <name type="scientific">Elysia chlorotica</name>
    <name type="common">Eastern emerald elysia</name>
    <name type="synonym">Sea slug</name>
    <dbReference type="NCBI Taxonomy" id="188477"/>
    <lineage>
        <taxon>Eukaryota</taxon>
        <taxon>Metazoa</taxon>
        <taxon>Spiralia</taxon>
        <taxon>Lophotrochozoa</taxon>
        <taxon>Mollusca</taxon>
        <taxon>Gastropoda</taxon>
        <taxon>Heterobranchia</taxon>
        <taxon>Euthyneura</taxon>
        <taxon>Panpulmonata</taxon>
        <taxon>Sacoglossa</taxon>
        <taxon>Placobranchoidea</taxon>
        <taxon>Plakobranchidae</taxon>
        <taxon>Elysia</taxon>
    </lineage>
</organism>
<dbReference type="Proteomes" id="UP000271974">
    <property type="component" value="Unassembled WGS sequence"/>
</dbReference>
<evidence type="ECO:0000256" key="2">
    <source>
        <dbReference type="SAM" id="Phobius"/>
    </source>
</evidence>
<evidence type="ECO:0008006" key="5">
    <source>
        <dbReference type="Google" id="ProtNLM"/>
    </source>
</evidence>
<name>A0A3S1BD44_ELYCH</name>
<comment type="caution">
    <text evidence="3">The sequence shown here is derived from an EMBL/GenBank/DDBJ whole genome shotgun (WGS) entry which is preliminary data.</text>
</comment>
<dbReference type="SUPFAM" id="SSF48726">
    <property type="entry name" value="Immunoglobulin"/>
    <property type="match status" value="1"/>
</dbReference>
<evidence type="ECO:0000313" key="4">
    <source>
        <dbReference type="Proteomes" id="UP000271974"/>
    </source>
</evidence>
<dbReference type="OrthoDB" id="6413693at2759"/>
<dbReference type="STRING" id="188477.A0A3S1BD44"/>
<feature type="region of interest" description="Disordered" evidence="1">
    <location>
        <begin position="77"/>
        <end position="119"/>
    </location>
</feature>
<keyword evidence="2" id="KW-1133">Transmembrane helix</keyword>
<proteinExistence type="predicted"/>
<keyword evidence="2" id="KW-0812">Transmembrane</keyword>
<reference evidence="3 4" key="1">
    <citation type="submission" date="2019-01" db="EMBL/GenBank/DDBJ databases">
        <title>A draft genome assembly of the solar-powered sea slug Elysia chlorotica.</title>
        <authorList>
            <person name="Cai H."/>
            <person name="Li Q."/>
            <person name="Fang X."/>
            <person name="Li J."/>
            <person name="Curtis N.E."/>
            <person name="Altenburger A."/>
            <person name="Shibata T."/>
            <person name="Feng M."/>
            <person name="Maeda T."/>
            <person name="Schwartz J.A."/>
            <person name="Shigenobu S."/>
            <person name="Lundholm N."/>
            <person name="Nishiyama T."/>
            <person name="Yang H."/>
            <person name="Hasebe M."/>
            <person name="Li S."/>
            <person name="Pierce S.K."/>
            <person name="Wang J."/>
        </authorList>
    </citation>
    <scope>NUCLEOTIDE SEQUENCE [LARGE SCALE GENOMIC DNA]</scope>
    <source>
        <strain evidence="3">EC2010</strain>
        <tissue evidence="3">Whole organism of an adult</tissue>
    </source>
</reference>
<accession>A0A3S1BD44</accession>
<keyword evidence="2" id="KW-0472">Membrane</keyword>
<gene>
    <name evidence="3" type="ORF">EGW08_014316</name>
</gene>
<dbReference type="EMBL" id="RQTK01000543">
    <property type="protein sequence ID" value="RUS77920.1"/>
    <property type="molecule type" value="Genomic_DNA"/>
</dbReference>
<evidence type="ECO:0000313" key="3">
    <source>
        <dbReference type="EMBL" id="RUS77920.1"/>
    </source>
</evidence>
<feature type="non-terminal residue" evidence="3">
    <location>
        <position position="1"/>
    </location>
</feature>